<organism evidence="2 3">
    <name type="scientific">Glycomyces buryatensis</name>
    <dbReference type="NCBI Taxonomy" id="2570927"/>
    <lineage>
        <taxon>Bacteria</taxon>
        <taxon>Bacillati</taxon>
        <taxon>Actinomycetota</taxon>
        <taxon>Actinomycetes</taxon>
        <taxon>Glycomycetales</taxon>
        <taxon>Glycomycetaceae</taxon>
        <taxon>Glycomyces</taxon>
    </lineage>
</organism>
<dbReference type="AlphaFoldDB" id="A0A4S8Q8Q0"/>
<protein>
    <submittedName>
        <fullName evidence="2">ABC transporter permease</fullName>
    </submittedName>
</protein>
<proteinExistence type="predicted"/>
<dbReference type="EMBL" id="STGY01000055">
    <property type="protein sequence ID" value="THV40773.1"/>
    <property type="molecule type" value="Genomic_DNA"/>
</dbReference>
<name>A0A4S8Q8Q0_9ACTN</name>
<reference evidence="2 3" key="2">
    <citation type="submission" date="2019-05" db="EMBL/GenBank/DDBJ databases">
        <title>Glycomyces buryatensis sp. nov.</title>
        <authorList>
            <person name="Nikitina E."/>
        </authorList>
    </citation>
    <scope>NUCLEOTIDE SEQUENCE [LARGE SCALE GENOMIC DNA]</scope>
    <source>
        <strain evidence="2 3">18</strain>
    </source>
</reference>
<evidence type="ECO:0000313" key="2">
    <source>
        <dbReference type="EMBL" id="THV40773.1"/>
    </source>
</evidence>
<feature type="transmembrane region" description="Helical" evidence="1">
    <location>
        <begin position="235"/>
        <end position="254"/>
    </location>
</feature>
<evidence type="ECO:0000313" key="3">
    <source>
        <dbReference type="Proteomes" id="UP000308760"/>
    </source>
</evidence>
<dbReference type="RefSeq" id="WP_136535172.1">
    <property type="nucleotide sequence ID" value="NZ_STGY01000055.1"/>
</dbReference>
<evidence type="ECO:0000256" key="1">
    <source>
        <dbReference type="SAM" id="Phobius"/>
    </source>
</evidence>
<feature type="transmembrane region" description="Helical" evidence="1">
    <location>
        <begin position="52"/>
        <end position="75"/>
    </location>
</feature>
<keyword evidence="1" id="KW-1133">Transmembrane helix</keyword>
<feature type="transmembrane region" description="Helical" evidence="1">
    <location>
        <begin position="20"/>
        <end position="40"/>
    </location>
</feature>
<reference evidence="3" key="1">
    <citation type="submission" date="2019-04" db="EMBL/GenBank/DDBJ databases">
        <title>Nocardioides xinjiangensis sp. nov.</title>
        <authorList>
            <person name="Liu S."/>
        </authorList>
    </citation>
    <scope>NUCLEOTIDE SEQUENCE [LARGE SCALE GENOMIC DNA]</scope>
    <source>
        <strain evidence="3">18</strain>
    </source>
</reference>
<sequence>MLDALRYEWTRLWTLRSTYWLIGIGLLCALAIPLITGIAAGDQTLDTFFTAVLLNGGAMFGLPFLAVFMGIIGIFSTGHEYRHGTIQPTLTSLPQRSRLIAAKILVMSGVTVAVTVLSLVLNAAVMLAFWGEIQGLFEDPLLPSLIGYVLYVLIYMLVGQGLGLLFRGVPSALVVIFLMPLILETAIAGLAFIPALDWLEPAVKFLPFNAGSRLMILDLSDAEDLGGDMLSRWEGGAVFALFAAIIMAAAWTLFKKRDA</sequence>
<dbReference type="OrthoDB" id="5188656at2"/>
<accession>A0A4S8Q8Q0</accession>
<keyword evidence="1" id="KW-0472">Membrane</keyword>
<keyword evidence="3" id="KW-1185">Reference proteome</keyword>
<feature type="transmembrane region" description="Helical" evidence="1">
    <location>
        <begin position="173"/>
        <end position="196"/>
    </location>
</feature>
<gene>
    <name evidence="2" type="ORF">FAB82_14065</name>
</gene>
<feature type="transmembrane region" description="Helical" evidence="1">
    <location>
        <begin position="104"/>
        <end position="130"/>
    </location>
</feature>
<dbReference type="Proteomes" id="UP000308760">
    <property type="component" value="Unassembled WGS sequence"/>
</dbReference>
<comment type="caution">
    <text evidence="2">The sequence shown here is derived from an EMBL/GenBank/DDBJ whole genome shotgun (WGS) entry which is preliminary data.</text>
</comment>
<keyword evidence="1" id="KW-0812">Transmembrane</keyword>
<feature type="transmembrane region" description="Helical" evidence="1">
    <location>
        <begin position="145"/>
        <end position="166"/>
    </location>
</feature>